<name>A0A915HJM8_ROMCU</name>
<protein>
    <submittedName>
        <fullName evidence="2">Uncharacterized protein</fullName>
    </submittedName>
</protein>
<dbReference type="WBParaSite" id="nRc.2.0.1.t01649-RA">
    <property type="protein sequence ID" value="nRc.2.0.1.t01649-RA"/>
    <property type="gene ID" value="nRc.2.0.1.g01649"/>
</dbReference>
<sequence length="417" mass="47212">LFTNFGTASRSASVRRINSQLIEIFTKFNRQLAEIVGVRIAITFLCNFLLQSIDFSTTMNHTSLIIGHSFGGRSTLRQKIALTFQMGAASGAKARVHRRDGRRFPLRVCRPLRRRRRVRLVDGRSSPNVRASPNGNKNEEFACEMEKILENCKFLRILSIRMNNRPFYFNQIGRRRRQIAGASYKLFFSRLILRFRRRLAAKVGQSAAADSANWQTAPETSLIDRQNVSICPFRAAVATPFMAPPSFYSNTWFKIVQILDVEKTRFFVKIREFSQILGPLAPIAVDCPVRPAAASNAKLLDKKTFILQLIYFKNVNFLIEKNVFYEEKDKNVVFSVVNPHFSTNKVANGIVDSINCDAADALSTVGTAARPALVNRAHGCKISRETEINSCLTTISSSCVQICILYNKKICKFMFKL</sequence>
<evidence type="ECO:0000313" key="1">
    <source>
        <dbReference type="Proteomes" id="UP000887565"/>
    </source>
</evidence>
<organism evidence="1 2">
    <name type="scientific">Romanomermis culicivorax</name>
    <name type="common">Nematode worm</name>
    <dbReference type="NCBI Taxonomy" id="13658"/>
    <lineage>
        <taxon>Eukaryota</taxon>
        <taxon>Metazoa</taxon>
        <taxon>Ecdysozoa</taxon>
        <taxon>Nematoda</taxon>
        <taxon>Enoplea</taxon>
        <taxon>Dorylaimia</taxon>
        <taxon>Mermithida</taxon>
        <taxon>Mermithoidea</taxon>
        <taxon>Mermithidae</taxon>
        <taxon>Romanomermis</taxon>
    </lineage>
</organism>
<reference evidence="2" key="1">
    <citation type="submission" date="2022-11" db="UniProtKB">
        <authorList>
            <consortium name="WormBaseParasite"/>
        </authorList>
    </citation>
    <scope>IDENTIFICATION</scope>
</reference>
<dbReference type="AlphaFoldDB" id="A0A915HJM8"/>
<accession>A0A915HJM8</accession>
<proteinExistence type="predicted"/>
<keyword evidence="1" id="KW-1185">Reference proteome</keyword>
<evidence type="ECO:0000313" key="2">
    <source>
        <dbReference type="WBParaSite" id="nRc.2.0.1.t01649-RA"/>
    </source>
</evidence>
<dbReference type="Proteomes" id="UP000887565">
    <property type="component" value="Unplaced"/>
</dbReference>